<accession>A0A7R9MD76</accession>
<dbReference type="InterPro" id="IPR000980">
    <property type="entry name" value="SH2"/>
</dbReference>
<dbReference type="Proteomes" id="UP000728032">
    <property type="component" value="Unassembled WGS sequence"/>
</dbReference>
<dbReference type="InterPro" id="IPR036028">
    <property type="entry name" value="SH3-like_dom_sf"/>
</dbReference>
<dbReference type="SUPFAM" id="SSF55550">
    <property type="entry name" value="SH2 domain"/>
    <property type="match status" value="1"/>
</dbReference>
<evidence type="ECO:0000256" key="2">
    <source>
        <dbReference type="ARBA" id="ARBA00022999"/>
    </source>
</evidence>
<dbReference type="PRINTS" id="PR00452">
    <property type="entry name" value="SH3DOMAIN"/>
</dbReference>
<proteinExistence type="predicted"/>
<evidence type="ECO:0008006" key="9">
    <source>
        <dbReference type="Google" id="ProtNLM"/>
    </source>
</evidence>
<evidence type="ECO:0000256" key="4">
    <source>
        <dbReference type="PROSITE-ProRule" id="PRU00192"/>
    </source>
</evidence>
<dbReference type="Gene3D" id="2.30.30.40">
    <property type="entry name" value="SH3 Domains"/>
    <property type="match status" value="1"/>
</dbReference>
<organism evidence="7">
    <name type="scientific">Oppiella nova</name>
    <dbReference type="NCBI Taxonomy" id="334625"/>
    <lineage>
        <taxon>Eukaryota</taxon>
        <taxon>Metazoa</taxon>
        <taxon>Ecdysozoa</taxon>
        <taxon>Arthropoda</taxon>
        <taxon>Chelicerata</taxon>
        <taxon>Arachnida</taxon>
        <taxon>Acari</taxon>
        <taxon>Acariformes</taxon>
        <taxon>Sarcoptiformes</taxon>
        <taxon>Oribatida</taxon>
        <taxon>Brachypylina</taxon>
        <taxon>Oppioidea</taxon>
        <taxon>Oppiidae</taxon>
        <taxon>Oppiella</taxon>
    </lineage>
</organism>
<keyword evidence="2 3" id="KW-0727">SH2 domain</keyword>
<name>A0A7R9MD76_9ACAR</name>
<protein>
    <recommendedName>
        <fullName evidence="9">SH3 domain-containing protein</fullName>
    </recommendedName>
</protein>
<keyword evidence="8" id="KW-1185">Reference proteome</keyword>
<sequence>MGNCIYSNSHRPHRELPALPKTIESLNGSHYSSIESQKKGSIYRSPTNASNKKIVIALYSYEGRDEGELSFEKGDKLIVIDDKEPDWWLAKMISSERAGYIPMNFVVKNIDETEDKISRREAEKLLLMGDYSRGTFLIRNSEQGS</sequence>
<evidence type="ECO:0000256" key="1">
    <source>
        <dbReference type="ARBA" id="ARBA00022443"/>
    </source>
</evidence>
<dbReference type="SMART" id="SM00326">
    <property type="entry name" value="SH3"/>
    <property type="match status" value="1"/>
</dbReference>
<dbReference type="AlphaFoldDB" id="A0A7R9MD76"/>
<keyword evidence="1 4" id="KW-0728">SH3 domain</keyword>
<dbReference type="SUPFAM" id="SSF50044">
    <property type="entry name" value="SH3-domain"/>
    <property type="match status" value="1"/>
</dbReference>
<feature type="non-terminal residue" evidence="7">
    <location>
        <position position="1"/>
    </location>
</feature>
<dbReference type="Pfam" id="PF00018">
    <property type="entry name" value="SH3_1"/>
    <property type="match status" value="1"/>
</dbReference>
<dbReference type="GO" id="GO:0048468">
    <property type="term" value="P:cell development"/>
    <property type="evidence" value="ECO:0007669"/>
    <property type="project" value="UniProtKB-ARBA"/>
</dbReference>
<gene>
    <name evidence="7" type="ORF">ONB1V03_LOCUS14631</name>
</gene>
<feature type="domain" description="SH3" evidence="6">
    <location>
        <begin position="50"/>
        <end position="111"/>
    </location>
</feature>
<evidence type="ECO:0000256" key="3">
    <source>
        <dbReference type="PROSITE-ProRule" id="PRU00191"/>
    </source>
</evidence>
<evidence type="ECO:0000313" key="7">
    <source>
        <dbReference type="EMBL" id="CAD7658006.1"/>
    </source>
</evidence>
<evidence type="ECO:0000259" key="5">
    <source>
        <dbReference type="PROSITE" id="PS50001"/>
    </source>
</evidence>
<evidence type="ECO:0000313" key="8">
    <source>
        <dbReference type="Proteomes" id="UP000728032"/>
    </source>
</evidence>
<dbReference type="EMBL" id="OC928943">
    <property type="protein sequence ID" value="CAD7658006.1"/>
    <property type="molecule type" value="Genomic_DNA"/>
</dbReference>
<dbReference type="Pfam" id="PF00017">
    <property type="entry name" value="SH2"/>
    <property type="match status" value="1"/>
</dbReference>
<dbReference type="PROSITE" id="PS50002">
    <property type="entry name" value="SH3"/>
    <property type="match status" value="1"/>
</dbReference>
<dbReference type="EMBL" id="CAJPVJ010014118">
    <property type="protein sequence ID" value="CAG2175192.1"/>
    <property type="molecule type" value="Genomic_DNA"/>
</dbReference>
<dbReference type="CDD" id="cd11845">
    <property type="entry name" value="SH3_Src_like"/>
    <property type="match status" value="1"/>
</dbReference>
<evidence type="ECO:0000259" key="6">
    <source>
        <dbReference type="PROSITE" id="PS50002"/>
    </source>
</evidence>
<dbReference type="PROSITE" id="PS50001">
    <property type="entry name" value="SH2"/>
    <property type="match status" value="1"/>
</dbReference>
<reference evidence="7" key="1">
    <citation type="submission" date="2020-11" db="EMBL/GenBank/DDBJ databases">
        <authorList>
            <person name="Tran Van P."/>
        </authorList>
    </citation>
    <scope>NUCLEOTIDE SEQUENCE</scope>
</reference>
<dbReference type="InterPro" id="IPR001452">
    <property type="entry name" value="SH3_domain"/>
</dbReference>
<dbReference type="InterPro" id="IPR043539">
    <property type="entry name" value="Grb2-like"/>
</dbReference>
<dbReference type="OrthoDB" id="5983572at2759"/>
<dbReference type="InterPro" id="IPR036860">
    <property type="entry name" value="SH2_dom_sf"/>
</dbReference>
<feature type="domain" description="SH2" evidence="5">
    <location>
        <begin position="87"/>
        <end position="145"/>
    </location>
</feature>
<dbReference type="PANTHER" id="PTHR46037">
    <property type="entry name" value="PROTEIN ENHANCER OF SEVENLESS 2B"/>
    <property type="match status" value="1"/>
</dbReference>